<protein>
    <submittedName>
        <fullName evidence="1">Uncharacterized protein</fullName>
    </submittedName>
</protein>
<comment type="caution">
    <text evidence="1">The sequence shown here is derived from an EMBL/GenBank/DDBJ whole genome shotgun (WGS) entry which is preliminary data.</text>
</comment>
<organism evidence="1 2">
    <name type="scientific">Crotalaria pallida</name>
    <name type="common">Smooth rattlebox</name>
    <name type="synonym">Crotalaria striata</name>
    <dbReference type="NCBI Taxonomy" id="3830"/>
    <lineage>
        <taxon>Eukaryota</taxon>
        <taxon>Viridiplantae</taxon>
        <taxon>Streptophyta</taxon>
        <taxon>Embryophyta</taxon>
        <taxon>Tracheophyta</taxon>
        <taxon>Spermatophyta</taxon>
        <taxon>Magnoliopsida</taxon>
        <taxon>eudicotyledons</taxon>
        <taxon>Gunneridae</taxon>
        <taxon>Pentapetalae</taxon>
        <taxon>rosids</taxon>
        <taxon>fabids</taxon>
        <taxon>Fabales</taxon>
        <taxon>Fabaceae</taxon>
        <taxon>Papilionoideae</taxon>
        <taxon>50 kb inversion clade</taxon>
        <taxon>genistoids sensu lato</taxon>
        <taxon>core genistoids</taxon>
        <taxon>Crotalarieae</taxon>
        <taxon>Crotalaria</taxon>
    </lineage>
</organism>
<reference evidence="1 2" key="1">
    <citation type="submission" date="2024-01" db="EMBL/GenBank/DDBJ databases">
        <title>The genomes of 5 underutilized Papilionoideae crops provide insights into root nodulation and disease resistanc.</title>
        <authorList>
            <person name="Yuan L."/>
        </authorList>
    </citation>
    <scope>NUCLEOTIDE SEQUENCE [LARGE SCALE GENOMIC DNA]</scope>
    <source>
        <strain evidence="1">ZHUSHIDOU_FW_LH</strain>
        <tissue evidence="1">Leaf</tissue>
    </source>
</reference>
<dbReference type="EMBL" id="JAYWIO010000007">
    <property type="protein sequence ID" value="KAK7250532.1"/>
    <property type="molecule type" value="Genomic_DNA"/>
</dbReference>
<keyword evidence="2" id="KW-1185">Reference proteome</keyword>
<dbReference type="AlphaFoldDB" id="A0AAN9E8H2"/>
<dbReference type="PANTHER" id="PTHR33095:SF114">
    <property type="entry name" value="DUF1645 FAMILY PROTEIN"/>
    <property type="match status" value="1"/>
</dbReference>
<evidence type="ECO:0000313" key="2">
    <source>
        <dbReference type="Proteomes" id="UP001372338"/>
    </source>
</evidence>
<dbReference type="Proteomes" id="UP001372338">
    <property type="component" value="Unassembled WGS sequence"/>
</dbReference>
<sequence length="191" mass="22453">MYQPIPHLMRRLVMSQASEMRSSGCLSTASCYIGIELLPSKIFDNGTIQPIFPILDHSIRPPLKKLFIEQHNYISFKLDYTLEEPYCKWLDEMTMIEVGTLNDVCKKSNFTGFKKQRMLREDLKRRSNSDGSNVKSKKTTKVMAFSAFEKHYRRKRMQKEGDKRRSFLPYKQVLAGFFINTNRFSRNLNAF</sequence>
<accession>A0AAN9E8H2</accession>
<proteinExistence type="predicted"/>
<gene>
    <name evidence="1" type="ORF">RIF29_33033</name>
</gene>
<dbReference type="PANTHER" id="PTHR33095">
    <property type="entry name" value="OS07G0619500 PROTEIN"/>
    <property type="match status" value="1"/>
</dbReference>
<evidence type="ECO:0000313" key="1">
    <source>
        <dbReference type="EMBL" id="KAK7250532.1"/>
    </source>
</evidence>
<name>A0AAN9E8H2_CROPI</name>